<dbReference type="EMBL" id="QFNK01000150">
    <property type="protein sequence ID" value="PZO85388.1"/>
    <property type="molecule type" value="Genomic_DNA"/>
</dbReference>
<name>A0A2W5BUT1_9BACT</name>
<protein>
    <submittedName>
        <fullName evidence="1">Uncharacterized protein</fullName>
    </submittedName>
</protein>
<proteinExistence type="predicted"/>
<accession>A0A2W5BUT1</accession>
<comment type="caution">
    <text evidence="1">The sequence shown here is derived from an EMBL/GenBank/DDBJ whole genome shotgun (WGS) entry which is preliminary data.</text>
</comment>
<reference evidence="1 2" key="1">
    <citation type="submission" date="2017-08" db="EMBL/GenBank/DDBJ databases">
        <title>Infants hospitalized years apart are colonized by the same room-sourced microbial strains.</title>
        <authorList>
            <person name="Brooks B."/>
            <person name="Olm M.R."/>
            <person name="Firek B.A."/>
            <person name="Baker R."/>
            <person name="Thomas B.C."/>
            <person name="Morowitz M.J."/>
            <person name="Banfield J.F."/>
        </authorList>
    </citation>
    <scope>NUCLEOTIDE SEQUENCE [LARGE SCALE GENOMIC DNA]</scope>
    <source>
        <strain evidence="1">S2_018_000_R2_104</strain>
    </source>
</reference>
<sequence length="65" mass="7463">MSVANVISVNFAKVTEGFGLRWTFVNSGYAEIHLPLDEQERKPYMLSHDRIEKSATQPIEVRLEL</sequence>
<dbReference type="AlphaFoldDB" id="A0A2W5BUT1"/>
<dbReference type="Proteomes" id="UP000249557">
    <property type="component" value="Unassembled WGS sequence"/>
</dbReference>
<evidence type="ECO:0000313" key="1">
    <source>
        <dbReference type="EMBL" id="PZO85388.1"/>
    </source>
</evidence>
<gene>
    <name evidence="1" type="ORF">DI626_07560</name>
</gene>
<evidence type="ECO:0000313" key="2">
    <source>
        <dbReference type="Proteomes" id="UP000249557"/>
    </source>
</evidence>
<organism evidence="1 2">
    <name type="scientific">Micavibrio aeruginosavorus</name>
    <dbReference type="NCBI Taxonomy" id="349221"/>
    <lineage>
        <taxon>Bacteria</taxon>
        <taxon>Pseudomonadati</taxon>
        <taxon>Bdellovibrionota</taxon>
        <taxon>Bdellovibrionia</taxon>
        <taxon>Bdellovibrionales</taxon>
        <taxon>Pseudobdellovibrionaceae</taxon>
        <taxon>Micavibrio</taxon>
    </lineage>
</organism>